<keyword evidence="1" id="KW-0175">Coiled coil</keyword>
<sequence length="1325" mass="154012">MDDTAKVNTKDADNEEIEQEKSKKHDITMEEIEYESKRRRPNDSQGPHSIESGVSSAGEVSSDLSRNENVSPHEGLMEVVTQLQEEVKSKKLSIEALQSENNSLRLQNSSKLSNTDKNAFQQYKKKIEEYQAAVSQRDNVISQLQERLTQCIHQQEYLSESAQQADHFSREIETLKLQLKEATDFLGNQKWLSGVNPKEHMELKHKLISIQQERAQDQAMISQLTQQMHTKTEAYGHLDYKYKLLLRNHKQTVDNHKTEAAKHTSEMQQFHLEKEGFENRMKEEITKLEKQHQDDLEETKQKSAKDVEDFVLRLDKSEEEIEKKNKEMEESKEKSSKEIQELMQQLQSLTQDLATNLQEHSDLFTSSQKEKSDQLELQKNTIEKQFGQEISVIKQQMSNLHQEELAKIKNKHASELNEVTKQIDALERVQKEDSQTMVESLASLTSLNEGLRLQLNVEQGKVSSLETQLAELATIKEQVEKYVVVNKNLEEQIKDEQNKQQSLKNFYNSVKDNSMKEHSELQEQMLYQGEQRLKLEELLSEEQKKVKEISEQKDLLEKENRKYSDINLQLTVECNDLKSAKDNVNKQLQQIEISLNQVKDHLKERKENCEKYEKAYEELRLEKQNWVMEKEAHLREKENISLVNIEFEKLEESIKEEIQARIQLSQEKEDICAQFTQLENKCQELSQYQEKCHSLTQKIAQMIKNIDNKEQVVNTLKGLKEIYFTVCNDCKLHVSNRQKIAELYNEKYLKINENVKISSKYDANLSTQEEKDKVSEELKEVNNINNNIKSENNALTKMIEEIRSQNEVLEIKLTETKSQIESLTTEMKQSQLHCKTMEQEKNEVETERDQLMEQYRVLEAEYSSTIMKLDREVQLVSQHGITSDVGVNVGTSMSDHETALQSEVSELKHKTSASDSCLEHPSEISDNSSVEGDLLVEEVTVNPEMLQSEAHLSVSAREPAKRNVSKPTPDSSKDEKSLLNEIEKLKTTVDEQHYAIGSLENENSSLKRALKQLKLEKSNRKSIIEKYQQELSIKLKLQQQVSELKLAHDMLENNLKHAESETINLKEALMVIRNSQEKEANAERTLQDFDSRAHNSTMKECLDNQEILHHNLHNQSQIMGNMRVEIMDRCKELLALQEFAEILHKEKNKSEEETQLLRTEIEKISHFIQSKGYDTKDLDISNTSIELTNKDSDTYKSKVKSLEDELNEKNSTNNKLRMEIKHTKVLHQLEKLQLQAEQPFIKMGYSKLSDHYLVNFVDGLEHLLHSWKNKAKEEPVIREFVNIQIHKVYNLMREATNMEDCYENSASVAKLATRALHPVFTVAVK</sequence>
<name>A0AAV2S5A8_MEGNR</name>
<comment type="caution">
    <text evidence="3">The sequence shown here is derived from an EMBL/GenBank/DDBJ whole genome shotgun (WGS) entry which is preliminary data.</text>
</comment>
<accession>A0AAV2S5A8</accession>
<feature type="coiled-coil region" evidence="1">
    <location>
        <begin position="80"/>
        <end position="147"/>
    </location>
</feature>
<gene>
    <name evidence="3" type="ORF">MNOR_LOCUS32446</name>
</gene>
<evidence type="ECO:0000313" key="4">
    <source>
        <dbReference type="Proteomes" id="UP001497623"/>
    </source>
</evidence>
<evidence type="ECO:0000256" key="2">
    <source>
        <dbReference type="SAM" id="MobiDB-lite"/>
    </source>
</evidence>
<reference evidence="3 4" key="1">
    <citation type="submission" date="2024-05" db="EMBL/GenBank/DDBJ databases">
        <authorList>
            <person name="Wallberg A."/>
        </authorList>
    </citation>
    <scope>NUCLEOTIDE SEQUENCE [LARGE SCALE GENOMIC DNA]</scope>
</reference>
<dbReference type="EMBL" id="CAXKWB010044181">
    <property type="protein sequence ID" value="CAL4160461.1"/>
    <property type="molecule type" value="Genomic_DNA"/>
</dbReference>
<evidence type="ECO:0000256" key="1">
    <source>
        <dbReference type="SAM" id="Coils"/>
    </source>
</evidence>
<feature type="coiled-coil region" evidence="1">
    <location>
        <begin position="532"/>
        <end position="712"/>
    </location>
</feature>
<organism evidence="3 4">
    <name type="scientific">Meganyctiphanes norvegica</name>
    <name type="common">Northern krill</name>
    <name type="synonym">Thysanopoda norvegica</name>
    <dbReference type="NCBI Taxonomy" id="48144"/>
    <lineage>
        <taxon>Eukaryota</taxon>
        <taxon>Metazoa</taxon>
        <taxon>Ecdysozoa</taxon>
        <taxon>Arthropoda</taxon>
        <taxon>Crustacea</taxon>
        <taxon>Multicrustacea</taxon>
        <taxon>Malacostraca</taxon>
        <taxon>Eumalacostraca</taxon>
        <taxon>Eucarida</taxon>
        <taxon>Euphausiacea</taxon>
        <taxon>Euphausiidae</taxon>
        <taxon>Meganyctiphanes</taxon>
    </lineage>
</organism>
<feature type="coiled-coil region" evidence="1">
    <location>
        <begin position="996"/>
        <end position="1092"/>
    </location>
</feature>
<evidence type="ECO:0008006" key="5">
    <source>
        <dbReference type="Google" id="ProtNLM"/>
    </source>
</evidence>
<feature type="coiled-coil region" evidence="1">
    <location>
        <begin position="1185"/>
        <end position="1219"/>
    </location>
</feature>
<protein>
    <recommendedName>
        <fullName evidence="5">Early endosome antigen 1</fullName>
    </recommendedName>
</protein>
<feature type="compositionally biased region" description="Low complexity" evidence="2">
    <location>
        <begin position="49"/>
        <end position="62"/>
    </location>
</feature>
<feature type="coiled-coil region" evidence="1">
    <location>
        <begin position="472"/>
        <end position="506"/>
    </location>
</feature>
<feature type="region of interest" description="Disordered" evidence="2">
    <location>
        <begin position="321"/>
        <end position="340"/>
    </location>
</feature>
<feature type="coiled-coil region" evidence="1">
    <location>
        <begin position="764"/>
        <end position="861"/>
    </location>
</feature>
<feature type="region of interest" description="Disordered" evidence="2">
    <location>
        <begin position="896"/>
        <end position="930"/>
    </location>
</feature>
<proteinExistence type="predicted"/>
<feature type="region of interest" description="Disordered" evidence="2">
    <location>
        <begin position="1"/>
        <end position="73"/>
    </location>
</feature>
<dbReference type="Proteomes" id="UP001497623">
    <property type="component" value="Unassembled WGS sequence"/>
</dbReference>
<feature type="compositionally biased region" description="Basic and acidic residues" evidence="2">
    <location>
        <begin position="19"/>
        <end position="28"/>
    </location>
</feature>
<evidence type="ECO:0000313" key="3">
    <source>
        <dbReference type="EMBL" id="CAL4160461.1"/>
    </source>
</evidence>
<keyword evidence="4" id="KW-1185">Reference proteome</keyword>
<feature type="non-terminal residue" evidence="3">
    <location>
        <position position="1325"/>
    </location>
</feature>
<feature type="region of interest" description="Disordered" evidence="2">
    <location>
        <begin position="951"/>
        <end position="976"/>
    </location>
</feature>
<feature type="compositionally biased region" description="Basic and acidic residues" evidence="2">
    <location>
        <begin position="1"/>
        <end position="12"/>
    </location>
</feature>